<keyword evidence="16" id="KW-1185">Reference proteome</keyword>
<dbReference type="InterPro" id="IPR001789">
    <property type="entry name" value="Sig_transdc_resp-reg_receiver"/>
</dbReference>
<keyword evidence="5" id="KW-0547">Nucleotide-binding</keyword>
<comment type="catalytic activity">
    <reaction evidence="1">
        <text>ATP + protein L-histidine = ADP + protein N-phospho-L-histidine.</text>
        <dbReference type="EC" id="2.7.13.3"/>
    </reaction>
</comment>
<gene>
    <name evidence="15" type="ORF">DES40_1609</name>
</gene>
<reference evidence="15 16" key="1">
    <citation type="submission" date="2018-10" db="EMBL/GenBank/DDBJ databases">
        <title>Genomic Encyclopedia of Type Strains, Phase IV (KMG-IV): sequencing the most valuable type-strain genomes for metagenomic binning, comparative biology and taxonomic classification.</title>
        <authorList>
            <person name="Goeker M."/>
        </authorList>
    </citation>
    <scope>NUCLEOTIDE SEQUENCE [LARGE SCALE GENOMIC DNA]</scope>
    <source>
        <strain evidence="15 16">DSM 22008</strain>
    </source>
</reference>
<dbReference type="CDD" id="cd17546">
    <property type="entry name" value="REC_hyHK_CKI1_RcsC-like"/>
    <property type="match status" value="2"/>
</dbReference>
<feature type="domain" description="Response regulatory" evidence="14">
    <location>
        <begin position="532"/>
        <end position="653"/>
    </location>
</feature>
<dbReference type="SMART" id="SM00387">
    <property type="entry name" value="HATPase_c"/>
    <property type="match status" value="1"/>
</dbReference>
<keyword evidence="8" id="KW-0902">Two-component regulatory system</keyword>
<evidence type="ECO:0000256" key="12">
    <source>
        <dbReference type="SAM" id="MobiDB-lite"/>
    </source>
</evidence>
<dbReference type="InterPro" id="IPR005467">
    <property type="entry name" value="His_kinase_dom"/>
</dbReference>
<keyword evidence="3 11" id="KW-0597">Phosphoprotein</keyword>
<comment type="caution">
    <text evidence="15">The sequence shown here is derived from an EMBL/GenBank/DDBJ whole genome shotgun (WGS) entry which is preliminary data.</text>
</comment>
<dbReference type="PROSITE" id="PS50109">
    <property type="entry name" value="HIS_KIN"/>
    <property type="match status" value="1"/>
</dbReference>
<evidence type="ECO:0000256" key="2">
    <source>
        <dbReference type="ARBA" id="ARBA00012438"/>
    </source>
</evidence>
<evidence type="ECO:0000256" key="7">
    <source>
        <dbReference type="ARBA" id="ARBA00022840"/>
    </source>
</evidence>
<feature type="domain" description="Response regulatory" evidence="14">
    <location>
        <begin position="718"/>
        <end position="839"/>
    </location>
</feature>
<dbReference type="GO" id="GO:0005524">
    <property type="term" value="F:ATP binding"/>
    <property type="evidence" value="ECO:0007669"/>
    <property type="project" value="UniProtKB-KW"/>
</dbReference>
<dbReference type="Proteomes" id="UP000282211">
    <property type="component" value="Unassembled WGS sequence"/>
</dbReference>
<evidence type="ECO:0000259" key="13">
    <source>
        <dbReference type="PROSITE" id="PS50109"/>
    </source>
</evidence>
<dbReference type="InterPro" id="IPR003661">
    <property type="entry name" value="HisK_dim/P_dom"/>
</dbReference>
<proteinExistence type="predicted"/>
<name>A0A420WD02_9PROT</name>
<feature type="modified residue" description="4-aspartylphosphate" evidence="11">
    <location>
        <position position="586"/>
    </location>
</feature>
<dbReference type="PANTHER" id="PTHR45339">
    <property type="entry name" value="HYBRID SIGNAL TRANSDUCTION HISTIDINE KINASE J"/>
    <property type="match status" value="1"/>
</dbReference>
<dbReference type="Pfam" id="PF08447">
    <property type="entry name" value="PAS_3"/>
    <property type="match status" value="1"/>
</dbReference>
<accession>A0A420WD02</accession>
<dbReference type="InterPro" id="IPR035965">
    <property type="entry name" value="PAS-like_dom_sf"/>
</dbReference>
<feature type="modified residue" description="4-aspartylphosphate" evidence="11">
    <location>
        <position position="769"/>
    </location>
</feature>
<dbReference type="FunCoup" id="A0A420WD02">
    <property type="interactions" value="233"/>
</dbReference>
<dbReference type="InterPro" id="IPR036890">
    <property type="entry name" value="HATPase_C_sf"/>
</dbReference>
<protein>
    <recommendedName>
        <fullName evidence="10">Sensory/regulatory protein RpfC</fullName>
        <ecNumber evidence="2">2.7.13.3</ecNumber>
    </recommendedName>
</protein>
<evidence type="ECO:0000256" key="5">
    <source>
        <dbReference type="ARBA" id="ARBA00022741"/>
    </source>
</evidence>
<dbReference type="InterPro" id="IPR004358">
    <property type="entry name" value="Sig_transdc_His_kin-like_C"/>
</dbReference>
<dbReference type="InterPro" id="IPR013655">
    <property type="entry name" value="PAS_fold_3"/>
</dbReference>
<organism evidence="15 16">
    <name type="scientific">Litorimonas taeanensis</name>
    <dbReference type="NCBI Taxonomy" id="568099"/>
    <lineage>
        <taxon>Bacteria</taxon>
        <taxon>Pseudomonadati</taxon>
        <taxon>Pseudomonadota</taxon>
        <taxon>Alphaproteobacteria</taxon>
        <taxon>Maricaulales</taxon>
        <taxon>Robiginitomaculaceae</taxon>
    </lineage>
</organism>
<dbReference type="GO" id="GO:0000155">
    <property type="term" value="F:phosphorelay sensor kinase activity"/>
    <property type="evidence" value="ECO:0007669"/>
    <property type="project" value="InterPro"/>
</dbReference>
<dbReference type="Gene3D" id="3.30.565.10">
    <property type="entry name" value="Histidine kinase-like ATPase, C-terminal domain"/>
    <property type="match status" value="1"/>
</dbReference>
<evidence type="ECO:0000256" key="9">
    <source>
        <dbReference type="ARBA" id="ARBA00064003"/>
    </source>
</evidence>
<keyword evidence="4" id="KW-0808">Transferase</keyword>
<dbReference type="SUPFAM" id="SSF55785">
    <property type="entry name" value="PYP-like sensor domain (PAS domain)"/>
    <property type="match status" value="1"/>
</dbReference>
<dbReference type="EMBL" id="RBII01000002">
    <property type="protein sequence ID" value="RKQ68835.1"/>
    <property type="molecule type" value="Genomic_DNA"/>
</dbReference>
<comment type="subunit">
    <text evidence="9">At low DSF concentrations, interacts with RpfF.</text>
</comment>
<evidence type="ECO:0000256" key="6">
    <source>
        <dbReference type="ARBA" id="ARBA00022777"/>
    </source>
</evidence>
<dbReference type="PROSITE" id="PS50110">
    <property type="entry name" value="RESPONSE_REGULATORY"/>
    <property type="match status" value="2"/>
</dbReference>
<dbReference type="RefSeq" id="WP_121100576.1">
    <property type="nucleotide sequence ID" value="NZ_RBII01000002.1"/>
</dbReference>
<sequence length="851" mass="94634">MSDTPPLPKQVSKSEIDQQISPEYRDQFLDILCRHLDVSVSILDKDLNYQFISDAAYKQLGITPKQLKVGDPLSHCHDLMMENGLLTQKILDKNKLSSEEQSKAEKTEKDVKRQLMTLGNGRTHHHVRKSLPNDFTISISEDVSDLVEKEKILERSLAIGNAGYWTYNFNTKQYQFSTSLVTYFGKEKIAMIRKYGILSIVEDDDKERYRTAIANLVKHGKKFDVMGRSKTVNGNVRWHHTTAELIRDAAGRPLQIWSFVQDKTRDKYQAEALEHAKDKAIAASKAKSEFLANMSHEIRTPMNGILGMAELLANTNIDERQKEFVEVINNSAAALLTIINDILDFSKIEAGALELDPIPFDLKTAINDVTSLLVAKAQEKNLELIINYPPDMPKHFIGDGGRLRQVLTNLIGNAIKFTSEGHIAINVDVSEPRDGTCFIRLDVADTGIGIPKEKLGHIFDKFTQADGSTTRVYGGTGLGLAITKSIVEMMGGRVSLTSELGVGSVFSVQVPLPIDENAVHHPLNSSSLFGKRALIVDDIKINRQIFTEQLRCWGVDTETAEDGVEGLAKLKTSLEENKPFDFVVLDYLMPGINGIEWAQMISQNSTIPNLPILMLSSCDPSISSVDMKKIGIVGHHVKPVREARLHKALQELTSMPKMAQPAPPSPQPPVAETQPPIEDKLETRIMPTPVPTRASPIASEQNSPQIEAKEPEQTAKTEILFAEDFPLNQEVVRLMLVESPYTPHFVNNGQEALNLYKADPARFPVIVMDVSMPVMDGYEASGQIIAYEKEMGLEHTPIIALTGHALKNDRQACIDAGMDDFLSKPVKQTELFDRIKFHLNQLNANPIAKAG</sequence>
<evidence type="ECO:0000256" key="11">
    <source>
        <dbReference type="PROSITE-ProRule" id="PRU00169"/>
    </source>
</evidence>
<evidence type="ECO:0000313" key="16">
    <source>
        <dbReference type="Proteomes" id="UP000282211"/>
    </source>
</evidence>
<dbReference type="AlphaFoldDB" id="A0A420WD02"/>
<dbReference type="Gene3D" id="1.10.287.130">
    <property type="match status" value="1"/>
</dbReference>
<evidence type="ECO:0000256" key="4">
    <source>
        <dbReference type="ARBA" id="ARBA00022679"/>
    </source>
</evidence>
<dbReference type="InterPro" id="IPR036097">
    <property type="entry name" value="HisK_dim/P_sf"/>
</dbReference>
<evidence type="ECO:0000259" key="14">
    <source>
        <dbReference type="PROSITE" id="PS50110"/>
    </source>
</evidence>
<dbReference type="Gene3D" id="3.30.450.20">
    <property type="entry name" value="PAS domain"/>
    <property type="match status" value="1"/>
</dbReference>
<keyword evidence="7" id="KW-0067">ATP-binding</keyword>
<evidence type="ECO:0000256" key="8">
    <source>
        <dbReference type="ARBA" id="ARBA00023012"/>
    </source>
</evidence>
<dbReference type="InterPro" id="IPR003594">
    <property type="entry name" value="HATPase_dom"/>
</dbReference>
<dbReference type="CDD" id="cd16922">
    <property type="entry name" value="HATPase_EvgS-ArcB-TorS-like"/>
    <property type="match status" value="1"/>
</dbReference>
<dbReference type="Gene3D" id="3.40.50.2300">
    <property type="match status" value="2"/>
</dbReference>
<dbReference type="InterPro" id="IPR011006">
    <property type="entry name" value="CheY-like_superfamily"/>
</dbReference>
<dbReference type="SMART" id="SM00448">
    <property type="entry name" value="REC"/>
    <property type="match status" value="2"/>
</dbReference>
<dbReference type="FunFam" id="1.10.287.130:FF:000002">
    <property type="entry name" value="Two-component osmosensing histidine kinase"/>
    <property type="match status" value="1"/>
</dbReference>
<feature type="region of interest" description="Disordered" evidence="12">
    <location>
        <begin position="688"/>
        <end position="708"/>
    </location>
</feature>
<dbReference type="SUPFAM" id="SSF55874">
    <property type="entry name" value="ATPase domain of HSP90 chaperone/DNA topoisomerase II/histidine kinase"/>
    <property type="match status" value="1"/>
</dbReference>
<evidence type="ECO:0000256" key="3">
    <source>
        <dbReference type="ARBA" id="ARBA00022553"/>
    </source>
</evidence>
<dbReference type="SUPFAM" id="SSF47384">
    <property type="entry name" value="Homodimeric domain of signal transducing histidine kinase"/>
    <property type="match status" value="1"/>
</dbReference>
<dbReference type="CDD" id="cd00082">
    <property type="entry name" value="HisKA"/>
    <property type="match status" value="1"/>
</dbReference>
<dbReference type="FunFam" id="3.30.565.10:FF:000010">
    <property type="entry name" value="Sensor histidine kinase RcsC"/>
    <property type="match status" value="1"/>
</dbReference>
<evidence type="ECO:0000256" key="1">
    <source>
        <dbReference type="ARBA" id="ARBA00000085"/>
    </source>
</evidence>
<dbReference type="PRINTS" id="PR00344">
    <property type="entry name" value="BCTRLSENSOR"/>
</dbReference>
<evidence type="ECO:0000313" key="15">
    <source>
        <dbReference type="EMBL" id="RKQ68835.1"/>
    </source>
</evidence>
<dbReference type="OrthoDB" id="9774458at2"/>
<dbReference type="PANTHER" id="PTHR45339:SF1">
    <property type="entry name" value="HYBRID SIGNAL TRANSDUCTION HISTIDINE KINASE J"/>
    <property type="match status" value="1"/>
</dbReference>
<evidence type="ECO:0000256" key="10">
    <source>
        <dbReference type="ARBA" id="ARBA00068150"/>
    </source>
</evidence>
<keyword evidence="6 15" id="KW-0418">Kinase</keyword>
<dbReference type="Pfam" id="PF02518">
    <property type="entry name" value="HATPase_c"/>
    <property type="match status" value="1"/>
</dbReference>
<dbReference type="SMART" id="SM00388">
    <property type="entry name" value="HisKA"/>
    <property type="match status" value="1"/>
</dbReference>
<dbReference type="EC" id="2.7.13.3" evidence="2"/>
<dbReference type="SUPFAM" id="SSF52172">
    <property type="entry name" value="CheY-like"/>
    <property type="match status" value="2"/>
</dbReference>
<dbReference type="Pfam" id="PF00512">
    <property type="entry name" value="HisKA"/>
    <property type="match status" value="1"/>
</dbReference>
<dbReference type="InParanoid" id="A0A420WD02"/>
<feature type="domain" description="Histidine kinase" evidence="13">
    <location>
        <begin position="293"/>
        <end position="514"/>
    </location>
</feature>
<dbReference type="Pfam" id="PF00072">
    <property type="entry name" value="Response_reg"/>
    <property type="match status" value="2"/>
</dbReference>